<feature type="domain" description="RING-type" evidence="12">
    <location>
        <begin position="423"/>
        <end position="467"/>
    </location>
</feature>
<evidence type="ECO:0000256" key="7">
    <source>
        <dbReference type="ARBA" id="ARBA00023136"/>
    </source>
</evidence>
<feature type="compositionally biased region" description="Polar residues" evidence="9">
    <location>
        <begin position="527"/>
        <end position="538"/>
    </location>
</feature>
<dbReference type="OrthoDB" id="8062037at2759"/>
<dbReference type="InParanoid" id="A0A0D0A187"/>
<evidence type="ECO:0000313" key="13">
    <source>
        <dbReference type="EMBL" id="KIK35496.1"/>
    </source>
</evidence>
<keyword evidence="5" id="KW-0862">Zinc</keyword>
<feature type="chain" id="PRO_5002223894" description="RING-type domain-containing protein" evidence="11">
    <location>
        <begin position="22"/>
        <end position="538"/>
    </location>
</feature>
<dbReference type="PROSITE" id="PS50089">
    <property type="entry name" value="ZF_RING_2"/>
    <property type="match status" value="1"/>
</dbReference>
<dbReference type="STRING" id="930992.A0A0D0A187"/>
<name>A0A0D0A187_9AGAM</name>
<keyword evidence="6 10" id="KW-1133">Transmembrane helix</keyword>
<gene>
    <name evidence="13" type="ORF">CY34DRAFT_26594</name>
</gene>
<reference evidence="13 14" key="1">
    <citation type="submission" date="2014-04" db="EMBL/GenBank/DDBJ databases">
        <authorList>
            <consortium name="DOE Joint Genome Institute"/>
            <person name="Kuo A."/>
            <person name="Ruytinx J."/>
            <person name="Rineau F."/>
            <person name="Colpaert J."/>
            <person name="Kohler A."/>
            <person name="Nagy L.G."/>
            <person name="Floudas D."/>
            <person name="Copeland A."/>
            <person name="Barry K.W."/>
            <person name="Cichocki N."/>
            <person name="Veneault-Fourrey C."/>
            <person name="LaButti K."/>
            <person name="Lindquist E.A."/>
            <person name="Lipzen A."/>
            <person name="Lundell T."/>
            <person name="Morin E."/>
            <person name="Murat C."/>
            <person name="Sun H."/>
            <person name="Tunlid A."/>
            <person name="Henrissat B."/>
            <person name="Grigoriev I.V."/>
            <person name="Hibbett D.S."/>
            <person name="Martin F."/>
            <person name="Nordberg H.P."/>
            <person name="Cantor M.N."/>
            <person name="Hua S.X."/>
        </authorList>
    </citation>
    <scope>NUCLEOTIDE SEQUENCE [LARGE SCALE GENOMIC DNA]</scope>
    <source>
        <strain evidence="13 14">UH-Slu-Lm8-n1</strain>
    </source>
</reference>
<evidence type="ECO:0000256" key="4">
    <source>
        <dbReference type="ARBA" id="ARBA00022771"/>
    </source>
</evidence>
<keyword evidence="3" id="KW-0479">Metal-binding</keyword>
<proteinExistence type="predicted"/>
<organism evidence="13 14">
    <name type="scientific">Suillus luteus UH-Slu-Lm8-n1</name>
    <dbReference type="NCBI Taxonomy" id="930992"/>
    <lineage>
        <taxon>Eukaryota</taxon>
        <taxon>Fungi</taxon>
        <taxon>Dikarya</taxon>
        <taxon>Basidiomycota</taxon>
        <taxon>Agaricomycotina</taxon>
        <taxon>Agaricomycetes</taxon>
        <taxon>Agaricomycetidae</taxon>
        <taxon>Boletales</taxon>
        <taxon>Suillineae</taxon>
        <taxon>Suillaceae</taxon>
        <taxon>Suillus</taxon>
    </lineage>
</organism>
<evidence type="ECO:0000256" key="9">
    <source>
        <dbReference type="SAM" id="MobiDB-lite"/>
    </source>
</evidence>
<sequence length="538" mass="57964">MLLSLHVLLFVFSNLLGSAYGYIPAQPSNDTSQINGMNTSRLILQWYSNGSDWEYVSYQLVGADSNGTTKGALVHFTESLAINETTTTPWIALVSCDANSTDFSENVDIFTMASNAGAQSALLYSLYSTTCIINPEYADPINFDQVFDIFSTQSKSVSRNIQYEFGQGGTTNLSLYGNFDATTLNASATTISQSILSGYPTAPGYLLATLQAWNATGTTGTDSNNGSTGSTTNQNSKTDTGLAMIVLYAITGCVSALFCIVIISGAIRAIRHPERYGPRIARGGSQSRARGLGRAILDTFPIVRFGIAPNDQGDSTYPSPKDVESPPVHADATLQQSSDAVEMGASSSQAVQQPLSSAGETNERCVSPTGATANVHGREDAQSDARAVPRLTPPRLLATSDAPPSSARDVDPLMPEAIGRETCPICIVDFEEGDELRVLPCEGKHRFHQTCVDPWLLELSGSCPICRQDFHALETMLSGDASDRDAFPSNRRISQAHSIQQNRFSRYLRSARRRHRELAENDDDTSDPSMGSTVDQPS</sequence>
<dbReference type="SMART" id="SM00184">
    <property type="entry name" value="RING"/>
    <property type="match status" value="1"/>
</dbReference>
<dbReference type="GO" id="GO:0016020">
    <property type="term" value="C:membrane"/>
    <property type="evidence" value="ECO:0007669"/>
    <property type="project" value="UniProtKB-SubCell"/>
</dbReference>
<comment type="subcellular location">
    <subcellularLocation>
        <location evidence="1">Membrane</location>
    </subcellularLocation>
</comment>
<evidence type="ECO:0000256" key="8">
    <source>
        <dbReference type="PROSITE-ProRule" id="PRU00175"/>
    </source>
</evidence>
<dbReference type="InterPro" id="IPR013083">
    <property type="entry name" value="Znf_RING/FYVE/PHD"/>
</dbReference>
<keyword evidence="11" id="KW-0732">Signal</keyword>
<dbReference type="Proteomes" id="UP000054485">
    <property type="component" value="Unassembled WGS sequence"/>
</dbReference>
<dbReference type="PANTHER" id="PTHR46539">
    <property type="entry name" value="E3 UBIQUITIN-PROTEIN LIGASE ATL42"/>
    <property type="match status" value="1"/>
</dbReference>
<dbReference type="AlphaFoldDB" id="A0A0D0A187"/>
<dbReference type="Pfam" id="PF13639">
    <property type="entry name" value="zf-RING_2"/>
    <property type="match status" value="1"/>
</dbReference>
<evidence type="ECO:0000256" key="2">
    <source>
        <dbReference type="ARBA" id="ARBA00022692"/>
    </source>
</evidence>
<evidence type="ECO:0000259" key="12">
    <source>
        <dbReference type="PROSITE" id="PS50089"/>
    </source>
</evidence>
<dbReference type="CDD" id="cd16454">
    <property type="entry name" value="RING-H2_PA-TM-RING"/>
    <property type="match status" value="1"/>
</dbReference>
<feature type="signal peptide" evidence="11">
    <location>
        <begin position="1"/>
        <end position="21"/>
    </location>
</feature>
<feature type="compositionally biased region" description="Polar residues" evidence="9">
    <location>
        <begin position="333"/>
        <end position="360"/>
    </location>
</feature>
<dbReference type="InterPro" id="IPR001841">
    <property type="entry name" value="Znf_RING"/>
</dbReference>
<dbReference type="Gene3D" id="3.30.40.10">
    <property type="entry name" value="Zinc/RING finger domain, C3HC4 (zinc finger)"/>
    <property type="match status" value="1"/>
</dbReference>
<dbReference type="HOGENOM" id="CLU_008264_3_1_1"/>
<protein>
    <recommendedName>
        <fullName evidence="12">RING-type domain-containing protein</fullName>
    </recommendedName>
</protein>
<dbReference type="PANTHER" id="PTHR46539:SF1">
    <property type="entry name" value="E3 UBIQUITIN-PROTEIN LIGASE ATL42"/>
    <property type="match status" value="1"/>
</dbReference>
<dbReference type="SUPFAM" id="SSF57850">
    <property type="entry name" value="RING/U-box"/>
    <property type="match status" value="1"/>
</dbReference>
<dbReference type="GO" id="GO:0008270">
    <property type="term" value="F:zinc ion binding"/>
    <property type="evidence" value="ECO:0007669"/>
    <property type="project" value="UniProtKB-KW"/>
</dbReference>
<evidence type="ECO:0000256" key="10">
    <source>
        <dbReference type="SAM" id="Phobius"/>
    </source>
</evidence>
<keyword evidence="2 10" id="KW-0812">Transmembrane</keyword>
<evidence type="ECO:0000256" key="3">
    <source>
        <dbReference type="ARBA" id="ARBA00022723"/>
    </source>
</evidence>
<feature type="transmembrane region" description="Helical" evidence="10">
    <location>
        <begin position="242"/>
        <end position="267"/>
    </location>
</feature>
<keyword evidence="7 10" id="KW-0472">Membrane</keyword>
<evidence type="ECO:0000256" key="5">
    <source>
        <dbReference type="ARBA" id="ARBA00022833"/>
    </source>
</evidence>
<feature type="region of interest" description="Disordered" evidence="9">
    <location>
        <begin position="309"/>
        <end position="411"/>
    </location>
</feature>
<evidence type="ECO:0000313" key="14">
    <source>
        <dbReference type="Proteomes" id="UP000054485"/>
    </source>
</evidence>
<evidence type="ECO:0000256" key="11">
    <source>
        <dbReference type="SAM" id="SignalP"/>
    </source>
</evidence>
<reference evidence="14" key="2">
    <citation type="submission" date="2015-01" db="EMBL/GenBank/DDBJ databases">
        <title>Evolutionary Origins and Diversification of the Mycorrhizal Mutualists.</title>
        <authorList>
            <consortium name="DOE Joint Genome Institute"/>
            <consortium name="Mycorrhizal Genomics Consortium"/>
            <person name="Kohler A."/>
            <person name="Kuo A."/>
            <person name="Nagy L.G."/>
            <person name="Floudas D."/>
            <person name="Copeland A."/>
            <person name="Barry K.W."/>
            <person name="Cichocki N."/>
            <person name="Veneault-Fourrey C."/>
            <person name="LaButti K."/>
            <person name="Lindquist E.A."/>
            <person name="Lipzen A."/>
            <person name="Lundell T."/>
            <person name="Morin E."/>
            <person name="Murat C."/>
            <person name="Riley R."/>
            <person name="Ohm R."/>
            <person name="Sun H."/>
            <person name="Tunlid A."/>
            <person name="Henrissat B."/>
            <person name="Grigoriev I.V."/>
            <person name="Hibbett D.S."/>
            <person name="Martin F."/>
        </authorList>
    </citation>
    <scope>NUCLEOTIDE SEQUENCE [LARGE SCALE GENOMIC DNA]</scope>
    <source>
        <strain evidence="14">UH-Slu-Lm8-n1</strain>
    </source>
</reference>
<evidence type="ECO:0000256" key="6">
    <source>
        <dbReference type="ARBA" id="ARBA00022989"/>
    </source>
</evidence>
<keyword evidence="14" id="KW-1185">Reference proteome</keyword>
<keyword evidence="4 8" id="KW-0863">Zinc-finger</keyword>
<dbReference type="EMBL" id="KN835617">
    <property type="protein sequence ID" value="KIK35496.1"/>
    <property type="molecule type" value="Genomic_DNA"/>
</dbReference>
<evidence type="ECO:0000256" key="1">
    <source>
        <dbReference type="ARBA" id="ARBA00004370"/>
    </source>
</evidence>
<feature type="region of interest" description="Disordered" evidence="9">
    <location>
        <begin position="514"/>
        <end position="538"/>
    </location>
</feature>
<accession>A0A0D0A187</accession>